<evidence type="ECO:0000256" key="3">
    <source>
        <dbReference type="ARBA" id="ARBA00023014"/>
    </source>
</evidence>
<dbReference type="PANTHER" id="PTHR43193:SF2">
    <property type="entry name" value="POLYFERREDOXIN PROTEIN FWDF"/>
    <property type="match status" value="1"/>
</dbReference>
<dbReference type="PANTHER" id="PTHR43193">
    <property type="match status" value="1"/>
</dbReference>
<organism evidence="4 5">
    <name type="scientific">Bacteroides fragilis</name>
    <dbReference type="NCBI Taxonomy" id="817"/>
    <lineage>
        <taxon>Bacteria</taxon>
        <taxon>Pseudomonadati</taxon>
        <taxon>Bacteroidota</taxon>
        <taxon>Bacteroidia</taxon>
        <taxon>Bacteroidales</taxon>
        <taxon>Bacteroidaceae</taxon>
        <taxon>Bacteroides</taxon>
    </lineage>
</organism>
<reference evidence="4 5" key="1">
    <citation type="journal article" date="2017" name="MBio">
        <title>Gut Symbiont Bacteroides fragilis Secretes a Eukaryotic-Like Ubiquitin Protein That Mediates Intraspecies Antagonism.</title>
        <authorList>
            <person name="Chatzidaki-Livanis M."/>
            <person name="Coyne M.J."/>
            <person name="Roelofs K.G."/>
            <person name="Gentyala R.R."/>
            <person name="Caldwell J.M."/>
            <person name="Comstock L.E."/>
        </authorList>
    </citation>
    <scope>NUCLEOTIDE SEQUENCE [LARGE SCALE GENOMIC DNA]</scope>
    <source>
        <strain evidence="4 5">12905</strain>
    </source>
</reference>
<dbReference type="Proteomes" id="UP000231846">
    <property type="component" value="Unassembled WGS sequence"/>
</dbReference>
<dbReference type="PROSITE" id="PS00198">
    <property type="entry name" value="4FE4S_FER_1"/>
    <property type="match status" value="1"/>
</dbReference>
<dbReference type="GO" id="GO:0046872">
    <property type="term" value="F:metal ion binding"/>
    <property type="evidence" value="ECO:0007669"/>
    <property type="project" value="UniProtKB-KW"/>
</dbReference>
<keyword evidence="2" id="KW-0408">Iron</keyword>
<dbReference type="Pfam" id="PF04432">
    <property type="entry name" value="FrhB_FdhB_C"/>
    <property type="match status" value="1"/>
</dbReference>
<evidence type="ECO:0000256" key="2">
    <source>
        <dbReference type="ARBA" id="ARBA00023004"/>
    </source>
</evidence>
<keyword evidence="3" id="KW-0411">Iron-sulfur</keyword>
<proteinExistence type="predicted"/>
<dbReference type="Gene3D" id="2.160.10.10">
    <property type="entry name" value="Hexapeptide repeat proteins"/>
    <property type="match status" value="1"/>
</dbReference>
<keyword evidence="4" id="KW-0808">Transferase</keyword>
<dbReference type="InterPro" id="IPR017900">
    <property type="entry name" value="4Fe4S_Fe_S_CS"/>
</dbReference>
<protein>
    <submittedName>
        <fullName evidence="4">Galactoside O-acetyltransferase</fullName>
        <ecNumber evidence="4">2.3.1.18</ecNumber>
    </submittedName>
</protein>
<dbReference type="Pfam" id="PF12838">
    <property type="entry name" value="Fer4_7"/>
    <property type="match status" value="1"/>
</dbReference>
<evidence type="ECO:0000256" key="1">
    <source>
        <dbReference type="ARBA" id="ARBA00022723"/>
    </source>
</evidence>
<sequence length="598" mass="67467">MINIIDKTKCCGCNACGDACAHGAITFKTDIEGFWYPTVNKDKCVNCELCEKVCPIINIKELKKNDLSQPVYYAAEHKNMEVVFDSTSGGLFSALADIMYKDKGYVGGAVFNEDFSVRQYISNDKTDLPRIRSSKYLQSSFEGFFIQVRKLLCAGEKILICGSPCQMTALRAFLRKDYDNLIIVDYICRGINSPKVWHKYLDSFEERYGSKVIYCKAKSKEYGWRNLTQKVILANGKHVYETKDQSNYTKGYLQTNVYCRPSCYECKFKGYPRIADITLADFWGIEKINTSMDKNLGTSLVMLNSKKGKAYFERTKQRINYLEVPFSLAEKSNPALNQPLGNPLVNRNQFFKDLDRMTFTELANKYILPCKQGKKQFVKDRLGYVCNIMKTTQMRPRPLWQLLKYNTIGEIFRGNILLPAPYCIIHINKTATIRKQGITFLGQKVKFRKSKLETRLSVDAGATLNLGPGTIIGYGSDIEIFSGATLTFKGHGGSNIGLTVVCGEHIEFGDRVMIGRNVTVRDNNGSHYINRQGYKNTKPVIIGDKAWLCESCTIMNGVRIGDGAIIGAKSFVISNVPAHAMVSGHPAQIVDEDILWKY</sequence>
<dbReference type="InterPro" id="IPR007525">
    <property type="entry name" value="FrhB_FdhB_C"/>
</dbReference>
<keyword evidence="4" id="KW-0012">Acyltransferase</keyword>
<evidence type="ECO:0000313" key="4">
    <source>
        <dbReference type="EMBL" id="PJY71455.1"/>
    </source>
</evidence>
<accession>A0A1C0X0U1</accession>
<dbReference type="SUPFAM" id="SSF54862">
    <property type="entry name" value="4Fe-4S ferredoxins"/>
    <property type="match status" value="1"/>
</dbReference>
<gene>
    <name evidence="4" type="primary">lacA_2</name>
    <name evidence="4" type="ORF">CQW34_03852</name>
</gene>
<dbReference type="GO" id="GO:0008870">
    <property type="term" value="F:galactoside O-acetyltransferase activity"/>
    <property type="evidence" value="ECO:0007669"/>
    <property type="project" value="UniProtKB-EC"/>
</dbReference>
<comment type="caution">
    <text evidence="4">The sequence shown here is derived from an EMBL/GenBank/DDBJ whole genome shotgun (WGS) entry which is preliminary data.</text>
</comment>
<dbReference type="AlphaFoldDB" id="A0A1C0X0U1"/>
<dbReference type="PROSITE" id="PS51379">
    <property type="entry name" value="4FE4S_FER_2"/>
    <property type="match status" value="2"/>
</dbReference>
<dbReference type="Gene3D" id="3.30.70.20">
    <property type="match status" value="1"/>
</dbReference>
<dbReference type="Pfam" id="PF00132">
    <property type="entry name" value="Hexapep"/>
    <property type="match status" value="1"/>
</dbReference>
<evidence type="ECO:0000313" key="5">
    <source>
        <dbReference type="Proteomes" id="UP000231846"/>
    </source>
</evidence>
<name>A0A1C0X0U1_BACFG</name>
<dbReference type="EMBL" id="PDCW01000039">
    <property type="protein sequence ID" value="PJY71455.1"/>
    <property type="molecule type" value="Genomic_DNA"/>
</dbReference>
<dbReference type="SUPFAM" id="SSF51161">
    <property type="entry name" value="Trimeric LpxA-like enzymes"/>
    <property type="match status" value="1"/>
</dbReference>
<dbReference type="GO" id="GO:0051536">
    <property type="term" value="F:iron-sulfur cluster binding"/>
    <property type="evidence" value="ECO:0007669"/>
    <property type="project" value="UniProtKB-KW"/>
</dbReference>
<dbReference type="InterPro" id="IPR052977">
    <property type="entry name" value="Polyferredoxin-like_ET"/>
</dbReference>
<dbReference type="CDD" id="cd04647">
    <property type="entry name" value="LbH_MAT_like"/>
    <property type="match status" value="1"/>
</dbReference>
<keyword evidence="1" id="KW-0479">Metal-binding</keyword>
<dbReference type="EC" id="2.3.1.18" evidence="4"/>
<dbReference type="InterPro" id="IPR011004">
    <property type="entry name" value="Trimer_LpxA-like_sf"/>
</dbReference>
<dbReference type="InterPro" id="IPR001451">
    <property type="entry name" value="Hexapep"/>
</dbReference>
<dbReference type="InterPro" id="IPR017896">
    <property type="entry name" value="4Fe4S_Fe-S-bd"/>
</dbReference>
<dbReference type="RefSeq" id="WP_032568567.1">
    <property type="nucleotide sequence ID" value="NZ_CP098482.1"/>
</dbReference>